<dbReference type="SUPFAM" id="SSF53850">
    <property type="entry name" value="Periplasmic binding protein-like II"/>
    <property type="match status" value="1"/>
</dbReference>
<dbReference type="EMBL" id="MSZX01000004">
    <property type="protein sequence ID" value="OPA78442.1"/>
    <property type="molecule type" value="Genomic_DNA"/>
</dbReference>
<evidence type="ECO:0000256" key="4">
    <source>
        <dbReference type="SAM" id="MobiDB-lite"/>
    </source>
</evidence>
<reference evidence="5 6" key="1">
    <citation type="submission" date="2017-01" db="EMBL/GenBank/DDBJ databases">
        <title>Genome analysis of Paenibacillus selenitrireducens ES3-24.</title>
        <authorList>
            <person name="Xu D."/>
            <person name="Yao R."/>
            <person name="Zheng S."/>
        </authorList>
    </citation>
    <scope>NUCLEOTIDE SEQUENCE [LARGE SCALE GENOMIC DNA]</scope>
    <source>
        <strain evidence="5 6">ES3-24</strain>
    </source>
</reference>
<dbReference type="PANTHER" id="PTHR30061:SF50">
    <property type="entry name" value="MALTOSE_MALTODEXTRIN-BINDING PERIPLASMIC PROTEIN"/>
    <property type="match status" value="1"/>
</dbReference>
<dbReference type="OrthoDB" id="2585476at2"/>
<dbReference type="GO" id="GO:0055052">
    <property type="term" value="C:ATP-binding cassette (ABC) transporter complex, substrate-binding subunit-containing"/>
    <property type="evidence" value="ECO:0007669"/>
    <property type="project" value="TreeGrafter"/>
</dbReference>
<dbReference type="RefSeq" id="WP_158081669.1">
    <property type="nucleotide sequence ID" value="NZ_MSZX01000004.1"/>
</dbReference>
<dbReference type="Gene3D" id="3.40.190.10">
    <property type="entry name" value="Periplasmic binding protein-like II"/>
    <property type="match status" value="2"/>
</dbReference>
<comment type="caution">
    <text evidence="5">The sequence shown here is derived from an EMBL/GenBank/DDBJ whole genome shotgun (WGS) entry which is preliminary data.</text>
</comment>
<evidence type="ECO:0000313" key="5">
    <source>
        <dbReference type="EMBL" id="OPA78442.1"/>
    </source>
</evidence>
<dbReference type="Pfam" id="PF01547">
    <property type="entry name" value="SBP_bac_1"/>
    <property type="match status" value="1"/>
</dbReference>
<proteinExistence type="inferred from homology"/>
<evidence type="ECO:0000256" key="3">
    <source>
        <dbReference type="ARBA" id="ARBA00022729"/>
    </source>
</evidence>
<dbReference type="PANTHER" id="PTHR30061">
    <property type="entry name" value="MALTOSE-BINDING PERIPLASMIC PROTEIN"/>
    <property type="match status" value="1"/>
</dbReference>
<dbReference type="Proteomes" id="UP000190188">
    <property type="component" value="Unassembled WGS sequence"/>
</dbReference>
<keyword evidence="2" id="KW-0813">Transport</keyword>
<keyword evidence="6" id="KW-1185">Reference proteome</keyword>
<dbReference type="GO" id="GO:0015768">
    <property type="term" value="P:maltose transport"/>
    <property type="evidence" value="ECO:0007669"/>
    <property type="project" value="TreeGrafter"/>
</dbReference>
<protein>
    <recommendedName>
        <fullName evidence="7">ABC transporter substrate-binding protein</fullName>
    </recommendedName>
</protein>
<feature type="compositionally biased region" description="Basic and acidic residues" evidence="4">
    <location>
        <begin position="409"/>
        <end position="427"/>
    </location>
</feature>
<gene>
    <name evidence="5" type="ORF">BVG16_11230</name>
</gene>
<name>A0A1T2XF56_9BACL</name>
<accession>A0A1T2XF56</accession>
<dbReference type="InterPro" id="IPR006059">
    <property type="entry name" value="SBP"/>
</dbReference>
<sequence length="444" mass="49775">MPKKRNTIVLVVMLLLILLLLTPLNGVAPTHVQVKPESGSNYDSAAPKGGNPSLGAKKLAVAVNLEPNQFDALQRLNQQYMSDHPLDVDITNVRSAYAYEQFVKQAKLGDAADVMLIPSEWVNKFAVSGFILPVDSFFSGVTASEPINIAMNQVKWNGYIWGIPKEIDPYVLVWNDRLLRELEMEHIPAEKEGWLNLERHLVKFPNPPYMLGADLEDGYEILSLMRRIGASNEALTSLETLKPYLYTAKGNSDVMWNMLVKGELLAMVTTNSQWLMHRTSDLSMEAVNIASEAKPYWVQSRSFVISAATNVEKEAREWIQAMTTSSAQELYREETNTLPSLKLMYTMSSVPALPERLRQMLINRTDLGVVNKPGRYEDMITLGTKFEQFSHAIAPLQSLTEYWIQVETEQAKDKSATEDIPNQKEKGTSSIDSSTGMTSPNTNP</sequence>
<feature type="region of interest" description="Disordered" evidence="4">
    <location>
        <begin position="409"/>
        <end position="444"/>
    </location>
</feature>
<dbReference type="AlphaFoldDB" id="A0A1T2XF56"/>
<comment type="similarity">
    <text evidence="1">Belongs to the bacterial solute-binding protein 1 family.</text>
</comment>
<dbReference type="STRING" id="1324314.BVG16_11230"/>
<feature type="compositionally biased region" description="Polar residues" evidence="4">
    <location>
        <begin position="428"/>
        <end position="444"/>
    </location>
</feature>
<dbReference type="GO" id="GO:1901982">
    <property type="term" value="F:maltose binding"/>
    <property type="evidence" value="ECO:0007669"/>
    <property type="project" value="TreeGrafter"/>
</dbReference>
<evidence type="ECO:0000256" key="2">
    <source>
        <dbReference type="ARBA" id="ARBA00022448"/>
    </source>
</evidence>
<evidence type="ECO:0000256" key="1">
    <source>
        <dbReference type="ARBA" id="ARBA00008520"/>
    </source>
</evidence>
<evidence type="ECO:0008006" key="7">
    <source>
        <dbReference type="Google" id="ProtNLM"/>
    </source>
</evidence>
<keyword evidence="3" id="KW-0732">Signal</keyword>
<organism evidence="5 6">
    <name type="scientific">Paenibacillus selenitireducens</name>
    <dbReference type="NCBI Taxonomy" id="1324314"/>
    <lineage>
        <taxon>Bacteria</taxon>
        <taxon>Bacillati</taxon>
        <taxon>Bacillota</taxon>
        <taxon>Bacilli</taxon>
        <taxon>Bacillales</taxon>
        <taxon>Paenibacillaceae</taxon>
        <taxon>Paenibacillus</taxon>
    </lineage>
</organism>
<evidence type="ECO:0000313" key="6">
    <source>
        <dbReference type="Proteomes" id="UP000190188"/>
    </source>
</evidence>
<dbReference type="GO" id="GO:0042956">
    <property type="term" value="P:maltodextrin transmembrane transport"/>
    <property type="evidence" value="ECO:0007669"/>
    <property type="project" value="TreeGrafter"/>
</dbReference>